<feature type="transmembrane region" description="Helical" evidence="1">
    <location>
        <begin position="88"/>
        <end position="108"/>
    </location>
</feature>
<evidence type="ECO:0000256" key="1">
    <source>
        <dbReference type="SAM" id="Phobius"/>
    </source>
</evidence>
<dbReference type="OrthoDB" id="10518171at2759"/>
<dbReference type="EMBL" id="CVRI01000021">
    <property type="protein sequence ID" value="CRK91865.1"/>
    <property type="molecule type" value="Genomic_DNA"/>
</dbReference>
<accession>A0A1J1I0E7</accession>
<dbReference type="Proteomes" id="UP000183832">
    <property type="component" value="Unassembled WGS sequence"/>
</dbReference>
<evidence type="ECO:0000313" key="3">
    <source>
        <dbReference type="Proteomes" id="UP000183832"/>
    </source>
</evidence>
<evidence type="ECO:0000313" key="2">
    <source>
        <dbReference type="EMBL" id="CRK91865.1"/>
    </source>
</evidence>
<sequence length="203" mass="23280">VSVQETQEEETNSETRANQVLLGASGFVLSIIFILWGMIVLVRFWVFTKIFYSLFIASILVVGVIFNVFSIVNLSFSDDCSTDIIKPFVFLPAVSISWNIIGILMPLFSDNFFKQFGDVPVVMYPDGFYSGETFNDSTAKMHPWVSLYKSPGSSLFDHEYLILAVLFIILIIQIIFWAFAFFFYKDVKKQEERVEARKEIKAL</sequence>
<dbReference type="AlphaFoldDB" id="A0A1J1I0E7"/>
<name>A0A1J1I0E7_9DIPT</name>
<keyword evidence="1" id="KW-0812">Transmembrane</keyword>
<feature type="non-terminal residue" evidence="2">
    <location>
        <position position="1"/>
    </location>
</feature>
<protein>
    <submittedName>
        <fullName evidence="2">CLUMA_CG005486, isoform A</fullName>
    </submittedName>
</protein>
<feature type="transmembrane region" description="Helical" evidence="1">
    <location>
        <begin position="160"/>
        <end position="184"/>
    </location>
</feature>
<proteinExistence type="predicted"/>
<keyword evidence="1" id="KW-0472">Membrane</keyword>
<organism evidence="2 3">
    <name type="scientific">Clunio marinus</name>
    <dbReference type="NCBI Taxonomy" id="568069"/>
    <lineage>
        <taxon>Eukaryota</taxon>
        <taxon>Metazoa</taxon>
        <taxon>Ecdysozoa</taxon>
        <taxon>Arthropoda</taxon>
        <taxon>Hexapoda</taxon>
        <taxon>Insecta</taxon>
        <taxon>Pterygota</taxon>
        <taxon>Neoptera</taxon>
        <taxon>Endopterygota</taxon>
        <taxon>Diptera</taxon>
        <taxon>Nematocera</taxon>
        <taxon>Chironomoidea</taxon>
        <taxon>Chironomidae</taxon>
        <taxon>Clunio</taxon>
    </lineage>
</organism>
<reference evidence="2 3" key="1">
    <citation type="submission" date="2015-04" db="EMBL/GenBank/DDBJ databases">
        <authorList>
            <person name="Syromyatnikov M.Y."/>
            <person name="Popov V.N."/>
        </authorList>
    </citation>
    <scope>NUCLEOTIDE SEQUENCE [LARGE SCALE GENOMIC DNA]</scope>
</reference>
<feature type="transmembrane region" description="Helical" evidence="1">
    <location>
        <begin position="20"/>
        <end position="44"/>
    </location>
</feature>
<keyword evidence="3" id="KW-1185">Reference proteome</keyword>
<gene>
    <name evidence="2" type="ORF">CLUMA_CG005486</name>
</gene>
<keyword evidence="1" id="KW-1133">Transmembrane helix</keyword>
<feature type="transmembrane region" description="Helical" evidence="1">
    <location>
        <begin position="50"/>
        <end position="76"/>
    </location>
</feature>